<organism evidence="2 3">
    <name type="scientific">Algibacter marinivivus</name>
    <dbReference type="NCBI Taxonomy" id="2100723"/>
    <lineage>
        <taxon>Bacteria</taxon>
        <taxon>Pseudomonadati</taxon>
        <taxon>Bacteroidota</taxon>
        <taxon>Flavobacteriia</taxon>
        <taxon>Flavobacteriales</taxon>
        <taxon>Flavobacteriaceae</taxon>
        <taxon>Algibacter</taxon>
    </lineage>
</organism>
<feature type="transmembrane region" description="Helical" evidence="1">
    <location>
        <begin position="6"/>
        <end position="27"/>
    </location>
</feature>
<keyword evidence="1" id="KW-0812">Transmembrane</keyword>
<protein>
    <submittedName>
        <fullName evidence="2">Uncharacterized protein</fullName>
    </submittedName>
</protein>
<gene>
    <name evidence="2" type="ORF">DIS18_00545</name>
</gene>
<name>A0A2U2X5K7_9FLAO</name>
<proteinExistence type="predicted"/>
<dbReference type="EMBL" id="QFRI01000001">
    <property type="protein sequence ID" value="PWH83077.1"/>
    <property type="molecule type" value="Genomic_DNA"/>
</dbReference>
<accession>A0A2U2X5K7</accession>
<evidence type="ECO:0000256" key="1">
    <source>
        <dbReference type="SAM" id="Phobius"/>
    </source>
</evidence>
<reference evidence="2 3" key="1">
    <citation type="submission" date="2018-05" db="EMBL/GenBank/DDBJ databases">
        <title>Algibacter marinivivus sp. nov., isolated from sample around a algae.</title>
        <authorList>
            <person name="Zhong X."/>
        </authorList>
    </citation>
    <scope>NUCLEOTIDE SEQUENCE [LARGE SCALE GENOMIC DNA]</scope>
    <source>
        <strain evidence="2 3">ZY111</strain>
    </source>
</reference>
<sequence length="73" mass="8704">MFFSFIKFKIIPILIIKLLLVIFLLYISNETKAKRKLIFYKNLGISSLKLFSYLYLIDILISLPFLILLKEFI</sequence>
<comment type="caution">
    <text evidence="2">The sequence shown here is derived from an EMBL/GenBank/DDBJ whole genome shotgun (WGS) entry which is preliminary data.</text>
</comment>
<reference evidence="3" key="2">
    <citation type="submission" date="2018-05" db="EMBL/GenBank/DDBJ databases">
        <title>Algibacter marinivivus sp. nov., isolated from sample around a algae.</title>
        <authorList>
            <person name="Lu D."/>
        </authorList>
    </citation>
    <scope>NUCLEOTIDE SEQUENCE [LARGE SCALE GENOMIC DNA]</scope>
    <source>
        <strain evidence="3">ZY111</strain>
    </source>
</reference>
<keyword evidence="3" id="KW-1185">Reference proteome</keyword>
<keyword evidence="1" id="KW-0472">Membrane</keyword>
<dbReference type="AlphaFoldDB" id="A0A2U2X5K7"/>
<evidence type="ECO:0000313" key="3">
    <source>
        <dbReference type="Proteomes" id="UP000245375"/>
    </source>
</evidence>
<evidence type="ECO:0000313" key="2">
    <source>
        <dbReference type="EMBL" id="PWH83077.1"/>
    </source>
</evidence>
<dbReference type="Proteomes" id="UP000245375">
    <property type="component" value="Unassembled WGS sequence"/>
</dbReference>
<feature type="transmembrane region" description="Helical" evidence="1">
    <location>
        <begin position="48"/>
        <end position="69"/>
    </location>
</feature>
<reference evidence="3" key="3">
    <citation type="submission" date="2018-05" db="EMBL/GenBank/DDBJ databases">
        <authorList>
            <person name="Lu D."/>
        </authorList>
    </citation>
    <scope>NUCLEOTIDE SEQUENCE [LARGE SCALE GENOMIC DNA]</scope>
    <source>
        <strain evidence="3">ZY111</strain>
    </source>
</reference>
<keyword evidence="1" id="KW-1133">Transmembrane helix</keyword>